<evidence type="ECO:0000313" key="10">
    <source>
        <dbReference type="Proteomes" id="UP000199300"/>
    </source>
</evidence>
<dbReference type="Proteomes" id="UP000199300">
    <property type="component" value="Unassembled WGS sequence"/>
</dbReference>
<dbReference type="HAMAP" id="MF_00692">
    <property type="entry name" value="SelO"/>
    <property type="match status" value="1"/>
</dbReference>
<dbReference type="AlphaFoldDB" id="A0A1H8GYT4"/>
<dbReference type="OrthoDB" id="9773505at2"/>
<dbReference type="GO" id="GO:0030145">
    <property type="term" value="F:manganese ion binding"/>
    <property type="evidence" value="ECO:0007669"/>
    <property type="project" value="UniProtKB-UniRule"/>
</dbReference>
<proteinExistence type="inferred from homology"/>
<feature type="binding site" evidence="8">
    <location>
        <position position="257"/>
    </location>
    <ligand>
        <name>ATP</name>
        <dbReference type="ChEBI" id="CHEBI:30616"/>
    </ligand>
</feature>
<comment type="catalytic activity">
    <reaction evidence="8">
        <text>L-histidyl-[protein] + UTP = N(tele)-(5'-uridylyl)-L-histidyl-[protein] + diphosphate</text>
        <dbReference type="Rhea" id="RHEA:83891"/>
        <dbReference type="Rhea" id="RHEA-COMP:9745"/>
        <dbReference type="Rhea" id="RHEA-COMP:20239"/>
        <dbReference type="ChEBI" id="CHEBI:29979"/>
        <dbReference type="ChEBI" id="CHEBI:33019"/>
        <dbReference type="ChEBI" id="CHEBI:46398"/>
        <dbReference type="ChEBI" id="CHEBI:233474"/>
    </reaction>
</comment>
<dbReference type="GO" id="GO:0000287">
    <property type="term" value="F:magnesium ion binding"/>
    <property type="evidence" value="ECO:0007669"/>
    <property type="project" value="UniProtKB-UniRule"/>
</dbReference>
<feature type="binding site" evidence="8">
    <location>
        <position position="108"/>
    </location>
    <ligand>
        <name>ATP</name>
        <dbReference type="ChEBI" id="CHEBI:30616"/>
    </ligand>
</feature>
<sequence>MCAKNAKDLPLKQSYLKLPELFYTKTTPTIVQNPQLIVQNNELVNQLAINTVDLGLFSGNKVPNDLTPIAQAYAGHQFGHFTMLGDGRAILLGELNDKNGLNYDIVLKGAGRTPYSRGGDGRGALGPMLREFLISEAMHALNIPTTRSLAVLTTGEIVIREEALPGAILVRAASSHLRIGTFQYARQYGKDADLVALADYAIERHFPELTEHYDRYFLFFEQVVKRQADLIAKWDLLGFVHGVMNTDNMMISGETIDYGPCAFIDQYNPKAVFSSIDVHGRYAYNQQKVVATWNLARLAESLLPILGKNQAKTIERAQTVLSNFSACYRQSWNEGIRSKLALQDEQAADSALIEELFNLMTANKADYHDTFRALTVADFSKQTWFQDQPFQAWYQKWIERIKQQGMRSAKQQEIMKKANPAIIPRNYYVETVLEKAVKEADFGPFNQFLNALAKPFAYSQVQQDYMKIPPENNTYQTYCGT</sequence>
<gene>
    <name evidence="8" type="primary">ydiU</name>
    <name evidence="8" type="synonym">selO</name>
    <name evidence="9" type="ORF">SAMN04488134_101207</name>
</gene>
<feature type="binding site" evidence="8">
    <location>
        <position position="171"/>
    </location>
    <ligand>
        <name>ATP</name>
        <dbReference type="ChEBI" id="CHEBI:30616"/>
    </ligand>
</feature>
<feature type="binding site" evidence="8">
    <location>
        <position position="257"/>
    </location>
    <ligand>
        <name>Mg(2+)</name>
        <dbReference type="ChEBI" id="CHEBI:18420"/>
    </ligand>
</feature>
<evidence type="ECO:0000256" key="3">
    <source>
        <dbReference type="ARBA" id="ARBA00022695"/>
    </source>
</evidence>
<feature type="binding site" evidence="8">
    <location>
        <position position="120"/>
    </location>
    <ligand>
        <name>ATP</name>
        <dbReference type="ChEBI" id="CHEBI:30616"/>
    </ligand>
</feature>
<comment type="function">
    <text evidence="8">Nucleotidyltransferase involved in the post-translational modification of proteins. It can catalyze the addition of adenosine monophosphate (AMP) or uridine monophosphate (UMP) to a protein, resulting in modifications known as AMPylation and UMPylation.</text>
</comment>
<comment type="catalytic activity">
    <reaction evidence="8">
        <text>L-tyrosyl-[protein] + UTP = O-(5'-uridylyl)-L-tyrosyl-[protein] + diphosphate</text>
        <dbReference type="Rhea" id="RHEA:83887"/>
        <dbReference type="Rhea" id="RHEA-COMP:10136"/>
        <dbReference type="Rhea" id="RHEA-COMP:20238"/>
        <dbReference type="ChEBI" id="CHEBI:33019"/>
        <dbReference type="ChEBI" id="CHEBI:46398"/>
        <dbReference type="ChEBI" id="CHEBI:46858"/>
        <dbReference type="ChEBI" id="CHEBI:90602"/>
    </reaction>
</comment>
<evidence type="ECO:0000256" key="8">
    <source>
        <dbReference type="HAMAP-Rule" id="MF_00692"/>
    </source>
</evidence>
<evidence type="ECO:0000256" key="5">
    <source>
        <dbReference type="ARBA" id="ARBA00022741"/>
    </source>
</evidence>
<evidence type="ECO:0000256" key="2">
    <source>
        <dbReference type="ARBA" id="ARBA00022679"/>
    </source>
</evidence>
<comment type="catalytic activity">
    <reaction evidence="8">
        <text>L-tyrosyl-[protein] + ATP = O-(5'-adenylyl)-L-tyrosyl-[protein] + diphosphate</text>
        <dbReference type="Rhea" id="RHEA:54288"/>
        <dbReference type="Rhea" id="RHEA-COMP:10136"/>
        <dbReference type="Rhea" id="RHEA-COMP:13846"/>
        <dbReference type="ChEBI" id="CHEBI:30616"/>
        <dbReference type="ChEBI" id="CHEBI:33019"/>
        <dbReference type="ChEBI" id="CHEBI:46858"/>
        <dbReference type="ChEBI" id="CHEBI:83624"/>
        <dbReference type="EC" id="2.7.7.108"/>
    </reaction>
</comment>
<dbReference type="EC" id="2.7.7.-" evidence="8"/>
<dbReference type="GO" id="GO:0005524">
    <property type="term" value="F:ATP binding"/>
    <property type="evidence" value="ECO:0007669"/>
    <property type="project" value="UniProtKB-UniRule"/>
</dbReference>
<accession>A0A1H8GYT4</accession>
<comment type="catalytic activity">
    <reaction evidence="8">
        <text>L-threonyl-[protein] + ATP = 3-O-(5'-adenylyl)-L-threonyl-[protein] + diphosphate</text>
        <dbReference type="Rhea" id="RHEA:54292"/>
        <dbReference type="Rhea" id="RHEA-COMP:11060"/>
        <dbReference type="Rhea" id="RHEA-COMP:13847"/>
        <dbReference type="ChEBI" id="CHEBI:30013"/>
        <dbReference type="ChEBI" id="CHEBI:30616"/>
        <dbReference type="ChEBI" id="CHEBI:33019"/>
        <dbReference type="ChEBI" id="CHEBI:138113"/>
        <dbReference type="EC" id="2.7.7.108"/>
    </reaction>
</comment>
<feature type="binding site" evidence="8">
    <location>
        <position position="85"/>
    </location>
    <ligand>
        <name>ATP</name>
        <dbReference type="ChEBI" id="CHEBI:30616"/>
    </ligand>
</feature>
<feature type="binding site" evidence="8">
    <location>
        <position position="88"/>
    </location>
    <ligand>
        <name>ATP</name>
        <dbReference type="ChEBI" id="CHEBI:30616"/>
    </ligand>
</feature>
<keyword evidence="8" id="KW-0464">Manganese</keyword>
<dbReference type="InterPro" id="IPR003846">
    <property type="entry name" value="SelO"/>
</dbReference>
<evidence type="ECO:0000256" key="7">
    <source>
        <dbReference type="ARBA" id="ARBA00022842"/>
    </source>
</evidence>
<feature type="binding site" evidence="8">
    <location>
        <position position="87"/>
    </location>
    <ligand>
        <name>ATP</name>
        <dbReference type="ChEBI" id="CHEBI:30616"/>
    </ligand>
</feature>
<comment type="catalytic activity">
    <reaction evidence="8">
        <text>L-seryl-[protein] + ATP = 3-O-(5'-adenylyl)-L-seryl-[protein] + diphosphate</text>
        <dbReference type="Rhea" id="RHEA:58120"/>
        <dbReference type="Rhea" id="RHEA-COMP:9863"/>
        <dbReference type="Rhea" id="RHEA-COMP:15073"/>
        <dbReference type="ChEBI" id="CHEBI:29999"/>
        <dbReference type="ChEBI" id="CHEBI:30616"/>
        <dbReference type="ChEBI" id="CHEBI:33019"/>
        <dbReference type="ChEBI" id="CHEBI:142516"/>
        <dbReference type="EC" id="2.7.7.108"/>
    </reaction>
</comment>
<dbReference type="Pfam" id="PF02696">
    <property type="entry name" value="SelO"/>
    <property type="match status" value="1"/>
</dbReference>
<dbReference type="GO" id="GO:0070733">
    <property type="term" value="F:AMPylase activity"/>
    <property type="evidence" value="ECO:0007669"/>
    <property type="project" value="UniProtKB-EC"/>
</dbReference>
<keyword evidence="5 8" id="KW-0547">Nucleotide-binding</keyword>
<dbReference type="EMBL" id="FODJ01000001">
    <property type="protein sequence ID" value="SEN49163.1"/>
    <property type="molecule type" value="Genomic_DNA"/>
</dbReference>
<evidence type="ECO:0000313" key="9">
    <source>
        <dbReference type="EMBL" id="SEN49163.1"/>
    </source>
</evidence>
<evidence type="ECO:0000256" key="4">
    <source>
        <dbReference type="ARBA" id="ARBA00022723"/>
    </source>
</evidence>
<evidence type="ECO:0000256" key="1">
    <source>
        <dbReference type="ARBA" id="ARBA00009747"/>
    </source>
</evidence>
<keyword evidence="2 8" id="KW-0808">Transferase</keyword>
<organism evidence="9 10">
    <name type="scientific">Amphibacillus marinus</name>
    <dbReference type="NCBI Taxonomy" id="872970"/>
    <lineage>
        <taxon>Bacteria</taxon>
        <taxon>Bacillati</taxon>
        <taxon>Bacillota</taxon>
        <taxon>Bacilli</taxon>
        <taxon>Bacillales</taxon>
        <taxon>Bacillaceae</taxon>
        <taxon>Amphibacillus</taxon>
    </lineage>
</organism>
<feature type="active site" description="Proton acceptor" evidence="8">
    <location>
        <position position="247"/>
    </location>
</feature>
<protein>
    <recommendedName>
        <fullName evidence="8">Protein nucleotidyltransferase YdiU</fullName>
        <ecNumber evidence="8">2.7.7.-</ecNumber>
    </recommendedName>
    <alternativeName>
        <fullName evidence="8">Protein adenylyltransferase YdiU</fullName>
        <ecNumber evidence="8">2.7.7.108</ecNumber>
    </alternativeName>
    <alternativeName>
        <fullName evidence="8">Protein uridylyltransferase YdiU</fullName>
        <ecNumber evidence="8">2.7.7.-</ecNumber>
    </alternativeName>
</protein>
<comment type="cofactor">
    <cofactor evidence="8">
        <name>Mg(2+)</name>
        <dbReference type="ChEBI" id="CHEBI:18420"/>
    </cofactor>
    <cofactor evidence="8">
        <name>Mn(2+)</name>
        <dbReference type="ChEBI" id="CHEBI:29035"/>
    </cofactor>
</comment>
<dbReference type="STRING" id="872970.SAMN04488134_101207"/>
<dbReference type="NCBIfam" id="NF000658">
    <property type="entry name" value="PRK00029.1"/>
    <property type="match status" value="1"/>
</dbReference>
<comment type="similarity">
    <text evidence="1 8">Belongs to the SELO family.</text>
</comment>
<name>A0A1H8GYT4_9BACI</name>
<keyword evidence="3 8" id="KW-0548">Nucleotidyltransferase</keyword>
<evidence type="ECO:0000256" key="6">
    <source>
        <dbReference type="ARBA" id="ARBA00022840"/>
    </source>
</evidence>
<dbReference type="PANTHER" id="PTHR32057">
    <property type="entry name" value="PROTEIN ADENYLYLTRANSFERASE SELO, MITOCHONDRIAL"/>
    <property type="match status" value="1"/>
</dbReference>
<keyword evidence="10" id="KW-1185">Reference proteome</keyword>
<comment type="catalytic activity">
    <reaction evidence="8">
        <text>L-seryl-[protein] + UTP = O-(5'-uridylyl)-L-seryl-[protein] + diphosphate</text>
        <dbReference type="Rhea" id="RHEA:64604"/>
        <dbReference type="Rhea" id="RHEA-COMP:9863"/>
        <dbReference type="Rhea" id="RHEA-COMP:16635"/>
        <dbReference type="ChEBI" id="CHEBI:29999"/>
        <dbReference type="ChEBI" id="CHEBI:33019"/>
        <dbReference type="ChEBI" id="CHEBI:46398"/>
        <dbReference type="ChEBI" id="CHEBI:156051"/>
    </reaction>
</comment>
<feature type="binding site" evidence="8">
    <location>
        <position position="178"/>
    </location>
    <ligand>
        <name>ATP</name>
        <dbReference type="ChEBI" id="CHEBI:30616"/>
    </ligand>
</feature>
<keyword evidence="7 8" id="KW-0460">Magnesium</keyword>
<dbReference type="PANTHER" id="PTHR32057:SF14">
    <property type="entry name" value="PROTEIN ADENYLYLTRANSFERASE SELO, MITOCHONDRIAL"/>
    <property type="match status" value="1"/>
</dbReference>
<reference evidence="9 10" key="1">
    <citation type="submission" date="2016-10" db="EMBL/GenBank/DDBJ databases">
        <authorList>
            <person name="de Groot N.N."/>
        </authorList>
    </citation>
    <scope>NUCLEOTIDE SEQUENCE [LARGE SCALE GENOMIC DNA]</scope>
    <source>
        <strain evidence="9 10">CGMCC 1.10434</strain>
    </source>
</reference>
<dbReference type="RefSeq" id="WP_091493756.1">
    <property type="nucleotide sequence ID" value="NZ_FODJ01000001.1"/>
</dbReference>
<feature type="binding site" evidence="8">
    <location>
        <position position="121"/>
    </location>
    <ligand>
        <name>ATP</name>
        <dbReference type="ChEBI" id="CHEBI:30616"/>
    </ligand>
</feature>
<dbReference type="EC" id="2.7.7.108" evidence="8"/>
<keyword evidence="4 8" id="KW-0479">Metal-binding</keyword>
<keyword evidence="6 8" id="KW-0067">ATP-binding</keyword>
<feature type="binding site" evidence="8">
    <location>
        <position position="248"/>
    </location>
    <ligand>
        <name>Mg(2+)</name>
        <dbReference type="ChEBI" id="CHEBI:18420"/>
    </ligand>
</feature>